<gene>
    <name evidence="19" type="primary">panF</name>
    <name evidence="19" type="ORF">JAJ28_001279</name>
</gene>
<evidence type="ECO:0000256" key="3">
    <source>
        <dbReference type="ARBA" id="ARBA00022448"/>
    </source>
</evidence>
<dbReference type="GO" id="GO:0015233">
    <property type="term" value="F:pantothenate transmembrane transporter activity"/>
    <property type="evidence" value="ECO:0007669"/>
    <property type="project" value="InterPro"/>
</dbReference>
<feature type="transmembrane region" description="Helical" evidence="18">
    <location>
        <begin position="189"/>
        <end position="207"/>
    </location>
</feature>
<feature type="transmembrane region" description="Helical" evidence="18">
    <location>
        <begin position="123"/>
        <end position="150"/>
    </location>
</feature>
<evidence type="ECO:0000256" key="12">
    <source>
        <dbReference type="ARBA" id="ARBA00023201"/>
    </source>
</evidence>
<evidence type="ECO:0000256" key="11">
    <source>
        <dbReference type="ARBA" id="ARBA00023136"/>
    </source>
</evidence>
<evidence type="ECO:0000256" key="7">
    <source>
        <dbReference type="ARBA" id="ARBA00022847"/>
    </source>
</evidence>
<comment type="function">
    <text evidence="14">Catalyzes the sodium-dependent uptake of extracellular pantothenate.</text>
</comment>
<comment type="similarity">
    <text evidence="2 17">Belongs to the sodium:solute symporter (SSF) (TC 2.A.21) family.</text>
</comment>
<reference evidence="19" key="1">
    <citation type="journal article" date="2018" name="Genome Biol.">
        <title>SKESA: strategic k-mer extension for scrupulous assemblies.</title>
        <authorList>
            <person name="Souvorov A."/>
            <person name="Agarwala R."/>
            <person name="Lipman D.J."/>
        </authorList>
    </citation>
    <scope>NUCLEOTIDE SEQUENCE</scope>
    <source>
        <strain evidence="19">OLC2673_Aeromonas</strain>
    </source>
</reference>
<evidence type="ECO:0000256" key="9">
    <source>
        <dbReference type="ARBA" id="ARBA00023053"/>
    </source>
</evidence>
<dbReference type="GO" id="GO:0015081">
    <property type="term" value="F:sodium ion transmembrane transporter activity"/>
    <property type="evidence" value="ECO:0007669"/>
    <property type="project" value="InterPro"/>
</dbReference>
<dbReference type="FunFam" id="1.20.1730.10:FF:000003">
    <property type="entry name" value="Sodium/pantothenate symporter"/>
    <property type="match status" value="1"/>
</dbReference>
<dbReference type="InterPro" id="IPR050277">
    <property type="entry name" value="Sodium:Solute_Symporter"/>
</dbReference>
<dbReference type="AlphaFoldDB" id="A0AAD3YJP1"/>
<dbReference type="CDD" id="cd10327">
    <property type="entry name" value="SLC5sbd_PanF"/>
    <property type="match status" value="1"/>
</dbReference>
<feature type="transmembrane region" description="Helical" evidence="18">
    <location>
        <begin position="6"/>
        <end position="24"/>
    </location>
</feature>
<dbReference type="RefSeq" id="WP_323963313.1">
    <property type="nucleotide sequence ID" value="NZ_JAPECU010000003.1"/>
</dbReference>
<evidence type="ECO:0000256" key="15">
    <source>
        <dbReference type="ARBA" id="ARBA00071946"/>
    </source>
</evidence>
<keyword evidence="9" id="KW-0915">Sodium</keyword>
<keyword evidence="12" id="KW-0739">Sodium transport</keyword>
<protein>
    <recommendedName>
        <fullName evidence="15">Sodium/pantothenate symporter</fullName>
    </recommendedName>
    <alternativeName>
        <fullName evidence="16">Pantothenate permease</fullName>
    </alternativeName>
</protein>
<feature type="transmembrane region" description="Helical" evidence="18">
    <location>
        <begin position="273"/>
        <end position="298"/>
    </location>
</feature>
<keyword evidence="4" id="KW-1003">Cell membrane</keyword>
<dbReference type="PANTHER" id="PTHR48086:SF4">
    <property type="entry name" value="SODIUM_PANTOTHENATE SYMPORTER"/>
    <property type="match status" value="1"/>
</dbReference>
<evidence type="ECO:0000256" key="1">
    <source>
        <dbReference type="ARBA" id="ARBA00004429"/>
    </source>
</evidence>
<evidence type="ECO:0000256" key="18">
    <source>
        <dbReference type="SAM" id="Phobius"/>
    </source>
</evidence>
<dbReference type="GO" id="GO:0015293">
    <property type="term" value="F:symporter activity"/>
    <property type="evidence" value="ECO:0007669"/>
    <property type="project" value="UniProtKB-KW"/>
</dbReference>
<feature type="transmembrane region" description="Helical" evidence="18">
    <location>
        <begin position="373"/>
        <end position="390"/>
    </location>
</feature>
<name>A0AAD3YJP1_AERHY</name>
<comment type="caution">
    <text evidence="19">The sequence shown here is derived from an EMBL/GenBank/DDBJ whole genome shotgun (WGS) entry which is preliminary data.</text>
</comment>
<feature type="transmembrane region" description="Helical" evidence="18">
    <location>
        <begin position="452"/>
        <end position="473"/>
    </location>
</feature>
<dbReference type="EMBL" id="DACTUL010000007">
    <property type="protein sequence ID" value="HAT6343568.1"/>
    <property type="molecule type" value="Genomic_DNA"/>
</dbReference>
<feature type="transmembrane region" description="Helical" evidence="18">
    <location>
        <begin position="396"/>
        <end position="421"/>
    </location>
</feature>
<dbReference type="PANTHER" id="PTHR48086">
    <property type="entry name" value="SODIUM/PROLINE SYMPORTER-RELATED"/>
    <property type="match status" value="1"/>
</dbReference>
<feature type="transmembrane region" description="Helical" evidence="18">
    <location>
        <begin position="162"/>
        <end position="182"/>
    </location>
</feature>
<evidence type="ECO:0000256" key="10">
    <source>
        <dbReference type="ARBA" id="ARBA00023065"/>
    </source>
</evidence>
<evidence type="ECO:0000256" key="6">
    <source>
        <dbReference type="ARBA" id="ARBA00022692"/>
    </source>
</evidence>
<dbReference type="Gene3D" id="1.20.1730.10">
    <property type="entry name" value="Sodium/glucose cotransporter"/>
    <property type="match status" value="1"/>
</dbReference>
<evidence type="ECO:0000256" key="5">
    <source>
        <dbReference type="ARBA" id="ARBA00022519"/>
    </source>
</evidence>
<keyword evidence="5" id="KW-0997">Cell inner membrane</keyword>
<feature type="transmembrane region" description="Helical" evidence="18">
    <location>
        <begin position="240"/>
        <end position="261"/>
    </location>
</feature>
<evidence type="ECO:0000256" key="16">
    <source>
        <dbReference type="ARBA" id="ARBA00078588"/>
    </source>
</evidence>
<comment type="catalytic activity">
    <reaction evidence="13">
        <text>(R)-pantothenate(in) + Na(+)(in) = (R)-pantothenate(out) + Na(+)(out)</text>
        <dbReference type="Rhea" id="RHEA:29927"/>
        <dbReference type="ChEBI" id="CHEBI:29032"/>
        <dbReference type="ChEBI" id="CHEBI:29101"/>
    </reaction>
    <physiologicalReaction direction="right-to-left" evidence="13">
        <dbReference type="Rhea" id="RHEA:29929"/>
    </physiologicalReaction>
</comment>
<evidence type="ECO:0000256" key="17">
    <source>
        <dbReference type="RuleBase" id="RU362091"/>
    </source>
</evidence>
<dbReference type="InterPro" id="IPR038377">
    <property type="entry name" value="Na/Glc_symporter_sf"/>
</dbReference>
<organism evidence="19 20">
    <name type="scientific">Aeromonas hydrophila</name>
    <dbReference type="NCBI Taxonomy" id="644"/>
    <lineage>
        <taxon>Bacteria</taxon>
        <taxon>Pseudomonadati</taxon>
        <taxon>Pseudomonadota</taxon>
        <taxon>Gammaproteobacteria</taxon>
        <taxon>Aeromonadales</taxon>
        <taxon>Aeromonadaceae</taxon>
        <taxon>Aeromonas</taxon>
    </lineage>
</organism>
<dbReference type="InterPro" id="IPR001734">
    <property type="entry name" value="Na/solute_symporter"/>
</dbReference>
<sequence>MNLELMLPLIIYLVLVLGVGFWASRHRVGGDFVQEYFIGNRSMGGLVLAMTLVATYTSASSFIGGPGAAYKIGLGWVLLAMIQLPTVWLTLGVLGKKFAIIARRVNAVTINDMLWARYQSKAVVVLGSVTIILAFIATMVVQFIGGARLLETATGLSYQQGLLLFASCVLLYTVIGGFRAVVMTDALQGIIMLIGTGALLAGILVAGDGLPNLIHQLKVIDPKLVSPQGAGDMLTQPFMLSFWVLVCIGVVGLPHSALRCFGYRDSKALHRGILIGTIVSALLMFGMHLAGALGRAILPGMDSPDKIMPSLMMEVLPPWLAGVFLAAPMAAIMSTIDSQLIQASATLVKDLYLNYLSPEKAGQEKLEVRVPRLSLLCTLILGTLVLLAALQPPEMIIWLNLLAFGGLQAVFLWPLVLGLYWSRANGPGALASMVCGILCYAILSQWEIKPAGLHAIVPSLGLGLIAFVLVSLLTPAPSQHVRRLFEPQSSMD</sequence>
<keyword evidence="6 18" id="KW-0812">Transmembrane</keyword>
<accession>A0AAD3YJP1</accession>
<evidence type="ECO:0000256" key="14">
    <source>
        <dbReference type="ARBA" id="ARBA00058214"/>
    </source>
</evidence>
<proteinExistence type="inferred from homology"/>
<evidence type="ECO:0000256" key="2">
    <source>
        <dbReference type="ARBA" id="ARBA00006434"/>
    </source>
</evidence>
<reference evidence="19" key="2">
    <citation type="submission" date="2020-01" db="EMBL/GenBank/DDBJ databases">
        <authorList>
            <consortium name="NCBI Pathogen Detection Project"/>
        </authorList>
    </citation>
    <scope>NUCLEOTIDE SEQUENCE</scope>
    <source>
        <strain evidence="19">OLC2673_Aeromonas</strain>
    </source>
</reference>
<dbReference type="NCBIfam" id="TIGR02119">
    <property type="entry name" value="panF"/>
    <property type="match status" value="1"/>
</dbReference>
<dbReference type="GO" id="GO:0005886">
    <property type="term" value="C:plasma membrane"/>
    <property type="evidence" value="ECO:0007669"/>
    <property type="project" value="UniProtKB-SubCell"/>
</dbReference>
<evidence type="ECO:0000256" key="4">
    <source>
        <dbReference type="ARBA" id="ARBA00022475"/>
    </source>
</evidence>
<dbReference type="NCBIfam" id="TIGR00813">
    <property type="entry name" value="sss"/>
    <property type="match status" value="1"/>
</dbReference>
<comment type="subcellular location">
    <subcellularLocation>
        <location evidence="1">Cell inner membrane</location>
        <topology evidence="1">Multi-pass membrane protein</topology>
    </subcellularLocation>
</comment>
<feature type="transmembrane region" description="Helical" evidence="18">
    <location>
        <begin position="428"/>
        <end position="446"/>
    </location>
</feature>
<dbReference type="Pfam" id="PF00474">
    <property type="entry name" value="SSF"/>
    <property type="match status" value="1"/>
</dbReference>
<dbReference type="GO" id="GO:0036376">
    <property type="term" value="P:sodium ion export across plasma membrane"/>
    <property type="evidence" value="ECO:0007669"/>
    <property type="project" value="InterPro"/>
</dbReference>
<feature type="transmembrane region" description="Helical" evidence="18">
    <location>
        <begin position="318"/>
        <end position="336"/>
    </location>
</feature>
<keyword evidence="3" id="KW-0813">Transport</keyword>
<keyword evidence="8 18" id="KW-1133">Transmembrane helix</keyword>
<dbReference type="PROSITE" id="PS50283">
    <property type="entry name" value="NA_SOLUT_SYMP_3"/>
    <property type="match status" value="1"/>
</dbReference>
<evidence type="ECO:0000256" key="8">
    <source>
        <dbReference type="ARBA" id="ARBA00022989"/>
    </source>
</evidence>
<dbReference type="Proteomes" id="UP000859505">
    <property type="component" value="Unassembled WGS sequence"/>
</dbReference>
<evidence type="ECO:0000313" key="20">
    <source>
        <dbReference type="Proteomes" id="UP000859505"/>
    </source>
</evidence>
<feature type="transmembrane region" description="Helical" evidence="18">
    <location>
        <begin position="75"/>
        <end position="94"/>
    </location>
</feature>
<evidence type="ECO:0000313" key="19">
    <source>
        <dbReference type="EMBL" id="HAT6343568.1"/>
    </source>
</evidence>
<keyword evidence="7" id="KW-0769">Symport</keyword>
<dbReference type="InterPro" id="IPR011849">
    <property type="entry name" value="Na/pantothenate_symporter"/>
</dbReference>
<evidence type="ECO:0000256" key="13">
    <source>
        <dbReference type="ARBA" id="ARBA00052886"/>
    </source>
</evidence>
<keyword evidence="10" id="KW-0406">Ion transport</keyword>
<keyword evidence="11 18" id="KW-0472">Membrane</keyword>
<feature type="transmembrane region" description="Helical" evidence="18">
    <location>
        <begin position="45"/>
        <end position="63"/>
    </location>
</feature>